<dbReference type="Proteomes" id="UP000231480">
    <property type="component" value="Unassembled WGS sequence"/>
</dbReference>
<protein>
    <submittedName>
        <fullName evidence="1">Uncharacterized protein</fullName>
    </submittedName>
</protein>
<sequence length="61" mass="6747">TRSHFVFSIMVVHPKLCRGIPMITQKPDIDKSFLCANLFPGKASDLTATIVKLDPPSTSQF</sequence>
<evidence type="ECO:0000313" key="1">
    <source>
        <dbReference type="EMBL" id="PIP17224.1"/>
    </source>
</evidence>
<dbReference type="AlphaFoldDB" id="A0A2G9YDD5"/>
<comment type="caution">
    <text evidence="1">The sequence shown here is derived from an EMBL/GenBank/DDBJ whole genome shotgun (WGS) entry which is preliminary data.</text>
</comment>
<gene>
    <name evidence="1" type="ORF">COX44_00990</name>
</gene>
<evidence type="ECO:0000313" key="2">
    <source>
        <dbReference type="Proteomes" id="UP000231480"/>
    </source>
</evidence>
<reference evidence="1 2" key="1">
    <citation type="submission" date="2017-09" db="EMBL/GenBank/DDBJ databases">
        <title>Depth-based differentiation of microbial function through sediment-hosted aquifers and enrichment of novel symbionts in the deep terrestrial subsurface.</title>
        <authorList>
            <person name="Probst A.J."/>
            <person name="Ladd B."/>
            <person name="Jarett J.K."/>
            <person name="Geller-Mcgrath D.E."/>
            <person name="Sieber C.M."/>
            <person name="Emerson J.B."/>
            <person name="Anantharaman K."/>
            <person name="Thomas B.C."/>
            <person name="Malmstrom R."/>
            <person name="Stieglmeier M."/>
            <person name="Klingl A."/>
            <person name="Woyke T."/>
            <person name="Ryan C.M."/>
            <person name="Banfield J.F."/>
        </authorList>
    </citation>
    <scope>NUCLEOTIDE SEQUENCE [LARGE SCALE GENOMIC DNA]</scope>
    <source>
        <strain evidence="1">CG23_combo_of_CG06-09_8_20_14_all_37_13</strain>
    </source>
</reference>
<accession>A0A2G9YDD5</accession>
<organism evidence="1 2">
    <name type="scientific">Candidatus Portnoybacteria bacterium CG23_combo_of_CG06-09_8_20_14_all_37_13</name>
    <dbReference type="NCBI Taxonomy" id="1974819"/>
    <lineage>
        <taxon>Bacteria</taxon>
        <taxon>Candidatus Portnoyibacteriota</taxon>
    </lineage>
</organism>
<proteinExistence type="predicted"/>
<feature type="non-terminal residue" evidence="1">
    <location>
        <position position="1"/>
    </location>
</feature>
<name>A0A2G9YDD5_9BACT</name>
<dbReference type="EMBL" id="PCRH01000023">
    <property type="protein sequence ID" value="PIP17224.1"/>
    <property type="molecule type" value="Genomic_DNA"/>
</dbReference>